<evidence type="ECO:0000313" key="2">
    <source>
        <dbReference type="EMBL" id="MBP2333815.1"/>
    </source>
</evidence>
<dbReference type="PANTHER" id="PTHR36844:SF1">
    <property type="entry name" value="PROTEASE PRSW"/>
    <property type="match status" value="1"/>
</dbReference>
<keyword evidence="1" id="KW-1133">Transmembrane helix</keyword>
<dbReference type="Proteomes" id="UP001519305">
    <property type="component" value="Unassembled WGS sequence"/>
</dbReference>
<name>A0ABS4UB96_9CORY</name>
<keyword evidence="1" id="KW-0472">Membrane</keyword>
<feature type="transmembrane region" description="Helical" evidence="1">
    <location>
        <begin position="239"/>
        <end position="258"/>
    </location>
</feature>
<keyword evidence="1" id="KW-0812">Transmembrane</keyword>
<feature type="transmembrane region" description="Helical" evidence="1">
    <location>
        <begin position="59"/>
        <end position="79"/>
    </location>
</feature>
<evidence type="ECO:0000256" key="1">
    <source>
        <dbReference type="SAM" id="Phobius"/>
    </source>
</evidence>
<dbReference type="InterPro" id="IPR026898">
    <property type="entry name" value="PrsW"/>
</dbReference>
<gene>
    <name evidence="2" type="ORF">JOF33_002514</name>
</gene>
<dbReference type="Pfam" id="PF13367">
    <property type="entry name" value="PrsW-protease"/>
    <property type="match status" value="1"/>
</dbReference>
<accession>A0ABS4UB96</accession>
<dbReference type="RefSeq" id="WP_209654434.1">
    <property type="nucleotide sequence ID" value="NZ_CP047357.1"/>
</dbReference>
<sequence>MNPPPHAGNRHWSDAAPNSRPGAVPSRNIWAFLVIVPLIAAGFAANVVSLMVFGLITPVSLGFGAVVSAAVIGLVWWLLSRSVLWRPAGAWPLLALAWGAGASFVFVISVADSMTTIATALGWEAAEASLAGAWPEEVGKSLGIALILLALPRPWNRPWDGLLVGIFVGLGFELIETIQYGASGALDDPNSDVAGLLDTWLVRSIFGPGLHVFFSGVAGFGVGVALLHPRLTTPARWAFGLGGPGAAFAMHFLWNYTWPDAWGVWWYATLWALCGVALVACWRAAKRMEKASRLAVDGAGR</sequence>
<comment type="caution">
    <text evidence="2">The sequence shown here is derived from an EMBL/GenBank/DDBJ whole genome shotgun (WGS) entry which is preliminary data.</text>
</comment>
<evidence type="ECO:0000313" key="3">
    <source>
        <dbReference type="Proteomes" id="UP001519305"/>
    </source>
</evidence>
<dbReference type="EMBL" id="JAGINY010000001">
    <property type="protein sequence ID" value="MBP2333815.1"/>
    <property type="molecule type" value="Genomic_DNA"/>
</dbReference>
<feature type="transmembrane region" description="Helical" evidence="1">
    <location>
        <begin position="29"/>
        <end position="53"/>
    </location>
</feature>
<dbReference type="PANTHER" id="PTHR36844">
    <property type="entry name" value="PROTEASE PRSW"/>
    <property type="match status" value="1"/>
</dbReference>
<feature type="transmembrane region" description="Helical" evidence="1">
    <location>
        <begin position="264"/>
        <end position="285"/>
    </location>
</feature>
<reference evidence="2 3" key="1">
    <citation type="submission" date="2021-03" db="EMBL/GenBank/DDBJ databases">
        <title>Sequencing the genomes of 1000 actinobacteria strains.</title>
        <authorList>
            <person name="Klenk H.-P."/>
        </authorList>
    </citation>
    <scope>NUCLEOTIDE SEQUENCE [LARGE SCALE GENOMIC DNA]</scope>
    <source>
        <strain evidence="2 3">DSM 44506</strain>
    </source>
</reference>
<feature type="transmembrane region" description="Helical" evidence="1">
    <location>
        <begin position="200"/>
        <end position="227"/>
    </location>
</feature>
<organism evidence="2 3">
    <name type="scientific">Corynebacterium freneyi</name>
    <dbReference type="NCBI Taxonomy" id="134034"/>
    <lineage>
        <taxon>Bacteria</taxon>
        <taxon>Bacillati</taxon>
        <taxon>Actinomycetota</taxon>
        <taxon>Actinomycetes</taxon>
        <taxon>Mycobacteriales</taxon>
        <taxon>Corynebacteriaceae</taxon>
        <taxon>Corynebacterium</taxon>
    </lineage>
</organism>
<feature type="transmembrane region" description="Helical" evidence="1">
    <location>
        <begin position="91"/>
        <end position="111"/>
    </location>
</feature>
<keyword evidence="3" id="KW-1185">Reference proteome</keyword>
<protein>
    <submittedName>
        <fullName evidence="2">RsiW-degrading membrane proteinase PrsW (M82 family)</fullName>
    </submittedName>
</protein>
<proteinExistence type="predicted"/>
<feature type="transmembrane region" description="Helical" evidence="1">
    <location>
        <begin position="162"/>
        <end position="180"/>
    </location>
</feature>